<organism evidence="2 3">
    <name type="scientific">Niveomyces insectorum RCEF 264</name>
    <dbReference type="NCBI Taxonomy" id="1081102"/>
    <lineage>
        <taxon>Eukaryota</taxon>
        <taxon>Fungi</taxon>
        <taxon>Dikarya</taxon>
        <taxon>Ascomycota</taxon>
        <taxon>Pezizomycotina</taxon>
        <taxon>Sordariomycetes</taxon>
        <taxon>Hypocreomycetidae</taxon>
        <taxon>Hypocreales</taxon>
        <taxon>Cordycipitaceae</taxon>
        <taxon>Niveomyces</taxon>
    </lineage>
</organism>
<keyword evidence="3" id="KW-1185">Reference proteome</keyword>
<dbReference type="OrthoDB" id="4941431at2759"/>
<proteinExistence type="predicted"/>
<keyword evidence="1" id="KW-0732">Signal</keyword>
<reference evidence="2 3" key="1">
    <citation type="journal article" date="2016" name="Genome Biol. Evol.">
        <title>Divergent and convergent evolution of fungal pathogenicity.</title>
        <authorList>
            <person name="Shang Y."/>
            <person name="Xiao G."/>
            <person name="Zheng P."/>
            <person name="Cen K."/>
            <person name="Zhan S."/>
            <person name="Wang C."/>
        </authorList>
    </citation>
    <scope>NUCLEOTIDE SEQUENCE [LARGE SCALE GENOMIC DNA]</scope>
    <source>
        <strain evidence="2 3">RCEF 264</strain>
    </source>
</reference>
<name>A0A167VFY4_9HYPO</name>
<dbReference type="Proteomes" id="UP000076874">
    <property type="component" value="Unassembled WGS sequence"/>
</dbReference>
<protein>
    <submittedName>
        <fullName evidence="2">Uncharacterized protein</fullName>
    </submittedName>
</protein>
<evidence type="ECO:0000313" key="3">
    <source>
        <dbReference type="Proteomes" id="UP000076874"/>
    </source>
</evidence>
<sequence length="154" mass="16721">MKAVSIIVGALAAVVSAAPAKEVEARTSFDLSQLNNLAFSNQNFQYLNIVNSLDLQLLSQLGSTNNFNILSFQNLFQSNSFDLNALLEFQQLQMVLQLAQLGLFNGFDLSSLNFNSLNFGLINSVSSFDVNSIVDQSLAPQIAQVIQTGVVVTK</sequence>
<accession>A0A167VFY4</accession>
<dbReference type="EMBL" id="AZHD01000006">
    <property type="protein sequence ID" value="OAA62571.1"/>
    <property type="molecule type" value="Genomic_DNA"/>
</dbReference>
<feature type="signal peptide" evidence="1">
    <location>
        <begin position="1"/>
        <end position="17"/>
    </location>
</feature>
<gene>
    <name evidence="2" type="ORF">SPI_04111</name>
</gene>
<evidence type="ECO:0000256" key="1">
    <source>
        <dbReference type="SAM" id="SignalP"/>
    </source>
</evidence>
<evidence type="ECO:0000313" key="2">
    <source>
        <dbReference type="EMBL" id="OAA62571.1"/>
    </source>
</evidence>
<comment type="caution">
    <text evidence="2">The sequence shown here is derived from an EMBL/GenBank/DDBJ whole genome shotgun (WGS) entry which is preliminary data.</text>
</comment>
<dbReference type="AlphaFoldDB" id="A0A167VFY4"/>
<feature type="chain" id="PRO_5007893429" evidence="1">
    <location>
        <begin position="18"/>
        <end position="154"/>
    </location>
</feature>